<organism evidence="1 2">
    <name type="scientific">Flavobacterium turcicum</name>
    <dbReference type="NCBI Taxonomy" id="2764718"/>
    <lineage>
        <taxon>Bacteria</taxon>
        <taxon>Pseudomonadati</taxon>
        <taxon>Bacteroidota</taxon>
        <taxon>Flavobacteriia</taxon>
        <taxon>Flavobacteriales</taxon>
        <taxon>Flavobacteriaceae</taxon>
        <taxon>Flavobacterium</taxon>
    </lineage>
</organism>
<keyword evidence="2" id="KW-1185">Reference proteome</keyword>
<reference evidence="1 2" key="1">
    <citation type="submission" date="2020-08" db="EMBL/GenBank/DDBJ databases">
        <title>Description of novel Flavobacterium F-400 isolate.</title>
        <authorList>
            <person name="Saticioglu I."/>
            <person name="Duman M."/>
            <person name="Altun S."/>
        </authorList>
    </citation>
    <scope>NUCLEOTIDE SEQUENCE [LARGE SCALE GENOMIC DNA]</scope>
    <source>
        <strain evidence="1 2">F-400</strain>
    </source>
</reference>
<evidence type="ECO:0000313" key="1">
    <source>
        <dbReference type="EMBL" id="MBC5863150.1"/>
    </source>
</evidence>
<dbReference type="InterPro" id="IPR030987">
    <property type="entry name" value="AbiV"/>
</dbReference>
<evidence type="ECO:0000313" key="2">
    <source>
        <dbReference type="Proteomes" id="UP000621670"/>
    </source>
</evidence>
<dbReference type="Proteomes" id="UP000621670">
    <property type="component" value="Unassembled WGS sequence"/>
</dbReference>
<proteinExistence type="predicted"/>
<dbReference type="Pfam" id="PF18728">
    <property type="entry name" value="HEPN_AbiV"/>
    <property type="match status" value="1"/>
</dbReference>
<sequence length="122" mass="14378">MKLDLNTLKIGIIKNLRNSQELIDEAEILFNNEKYARTYLLSHIAIEESSKCAMLLKLIAFNIWEEEIDIKNVRKRYSSHKEKIKNFELLKILTDKKDYDLVDLDKQIDILNTSKNDSLYVS</sequence>
<dbReference type="EMBL" id="JACRUM010000003">
    <property type="protein sequence ID" value="MBC5863150.1"/>
    <property type="molecule type" value="Genomic_DNA"/>
</dbReference>
<dbReference type="NCBIfam" id="TIGR04498">
    <property type="entry name" value="AbiV_defense"/>
    <property type="match status" value="1"/>
</dbReference>
<gene>
    <name evidence="1" type="ORF">H8R26_06910</name>
</gene>
<protein>
    <submittedName>
        <fullName evidence="1">AbiV family abortive infection protein</fullName>
    </submittedName>
</protein>
<comment type="caution">
    <text evidence="1">The sequence shown here is derived from an EMBL/GenBank/DDBJ whole genome shotgun (WGS) entry which is preliminary data.</text>
</comment>
<name>A0ABR7JF69_9FLAO</name>
<dbReference type="RefSeq" id="WP_166134759.1">
    <property type="nucleotide sequence ID" value="NZ_JAAOBY010000003.1"/>
</dbReference>
<accession>A0ABR7JF69</accession>